<organism evidence="2 3">
    <name type="scientific">Phyllachora maydis</name>
    <dbReference type="NCBI Taxonomy" id="1825666"/>
    <lineage>
        <taxon>Eukaryota</taxon>
        <taxon>Fungi</taxon>
        <taxon>Dikarya</taxon>
        <taxon>Ascomycota</taxon>
        <taxon>Pezizomycotina</taxon>
        <taxon>Sordariomycetes</taxon>
        <taxon>Sordariomycetidae</taxon>
        <taxon>Phyllachorales</taxon>
        <taxon>Phyllachoraceae</taxon>
        <taxon>Phyllachora</taxon>
    </lineage>
</organism>
<reference evidence="2" key="1">
    <citation type="journal article" date="2023" name="Mol. Plant Microbe Interact.">
        <title>Elucidating the Obligate Nature and Biological Capacity of an Invasive Fungal Corn Pathogen.</title>
        <authorList>
            <person name="MacCready J.S."/>
            <person name="Roggenkamp E.M."/>
            <person name="Gdanetz K."/>
            <person name="Chilvers M.I."/>
        </authorList>
    </citation>
    <scope>NUCLEOTIDE SEQUENCE</scope>
    <source>
        <strain evidence="2">PM02</strain>
    </source>
</reference>
<dbReference type="EMBL" id="JAQQPM010000002">
    <property type="protein sequence ID" value="KAK2068339.1"/>
    <property type="molecule type" value="Genomic_DNA"/>
</dbReference>
<evidence type="ECO:0008006" key="4">
    <source>
        <dbReference type="Google" id="ProtNLM"/>
    </source>
</evidence>
<sequence length="768" mass="82623">MDSRTVSSSDPTADSPPPSYSSSDAPLSLGAWSADKPRPHVPLLKVLGQRLASYKKLIKPKSASHLEPQHPFLFRVVDYGPPMHHPVSAVELGSSPCWPAHVEPPELEALSLPGPQTLPPPPSPDPRLMASPFLGPGAPLDFPTRPSSPTLGAQDVVGDTDCRPVVHRLRLDTSTAALSYKPGSASSSPFTPPRSDSFGCQPFQDALHGAIATQMLQQQYDMSLEDLIEMVTQRAAIYQTPSRSSLGGSRSSPSGWSAGGSSYDRKRSSQNTSFSNSSGNGGHDALDRNNNNNNDDDDDNDNGRKRPRGNETPTSMRTSRTSPRRFACPFRKRNRKRFNVRDHENCARAGFADMATLKRHVSNSHQREDRAAPFLCTRCYSRFPNDVRLQEHMRLPPDLMCSTLTHPPPVEYDPEDGITEHVDALLRHRKQESKISNWTELWRALFPTDMVIPDSDFLAPVITDFAEIEDAAADFQSITARIREKTDRLATAFRRLSLDEYNQAADMGHSISRLQGLPALVETELLHWLHRLKEDITTPGDGGPAVSGRVRFSEPHWEPSSVPGRPVHHESHISPTAPASAQSTASAPRVPGTGGGNFLSAHLGTPTAGPAGPVPILRLPRRSSPSPSPPPPPAVDPLAFANHGAQFSEVHFPEGASLAVPDLIMHHLGDTPDLGGLGPPAFGLDDAEAMRLLSMPDMGPEWSLAGEAILSGALSHHQHGRFPPGGAAFAQTDPGGGGGGGTDYPGLYPDGGLVLPWDVGPGGGDGRA</sequence>
<dbReference type="AlphaFoldDB" id="A0AAD9M8N4"/>
<accession>A0AAD9M8N4</accession>
<name>A0AAD9M8N4_9PEZI</name>
<feature type="compositionally biased region" description="Pro residues" evidence="1">
    <location>
        <begin position="626"/>
        <end position="635"/>
    </location>
</feature>
<feature type="region of interest" description="Disordered" evidence="1">
    <location>
        <begin position="1"/>
        <end position="38"/>
    </location>
</feature>
<protein>
    <recommendedName>
        <fullName evidence="4">C2H2-type domain-containing protein</fullName>
    </recommendedName>
</protein>
<proteinExistence type="predicted"/>
<keyword evidence="3" id="KW-1185">Reference proteome</keyword>
<feature type="compositionally biased region" description="Low complexity" evidence="1">
    <location>
        <begin position="269"/>
        <end position="278"/>
    </location>
</feature>
<feature type="compositionally biased region" description="Low complexity" evidence="1">
    <location>
        <begin position="574"/>
        <end position="588"/>
    </location>
</feature>
<feature type="compositionally biased region" description="Low complexity" evidence="1">
    <location>
        <begin position="20"/>
        <end position="29"/>
    </location>
</feature>
<evidence type="ECO:0000256" key="1">
    <source>
        <dbReference type="SAM" id="MobiDB-lite"/>
    </source>
</evidence>
<dbReference type="Gene3D" id="3.30.160.60">
    <property type="entry name" value="Classic Zinc Finger"/>
    <property type="match status" value="1"/>
</dbReference>
<feature type="region of interest" description="Disordered" evidence="1">
    <location>
        <begin position="241"/>
        <end position="332"/>
    </location>
</feature>
<feature type="region of interest" description="Disordered" evidence="1">
    <location>
        <begin position="537"/>
        <end position="636"/>
    </location>
</feature>
<evidence type="ECO:0000313" key="3">
    <source>
        <dbReference type="Proteomes" id="UP001217918"/>
    </source>
</evidence>
<comment type="caution">
    <text evidence="2">The sequence shown here is derived from an EMBL/GenBank/DDBJ whole genome shotgun (WGS) entry which is preliminary data.</text>
</comment>
<evidence type="ECO:0000313" key="2">
    <source>
        <dbReference type="EMBL" id="KAK2068339.1"/>
    </source>
</evidence>
<feature type="compositionally biased region" description="Low complexity" evidence="1">
    <location>
        <begin position="242"/>
        <end position="262"/>
    </location>
</feature>
<dbReference type="PANTHER" id="PTHR38166">
    <property type="entry name" value="C2H2-TYPE DOMAIN-CONTAINING PROTEIN-RELATED"/>
    <property type="match status" value="1"/>
</dbReference>
<feature type="compositionally biased region" description="Low complexity" evidence="1">
    <location>
        <begin position="312"/>
        <end position="325"/>
    </location>
</feature>
<dbReference type="PANTHER" id="PTHR38166:SF1">
    <property type="entry name" value="C2H2-TYPE DOMAIN-CONTAINING PROTEIN"/>
    <property type="match status" value="1"/>
</dbReference>
<gene>
    <name evidence="2" type="ORF">P8C59_002981</name>
</gene>
<feature type="region of interest" description="Disordered" evidence="1">
    <location>
        <begin position="179"/>
        <end position="198"/>
    </location>
</feature>
<dbReference type="Proteomes" id="UP001217918">
    <property type="component" value="Unassembled WGS sequence"/>
</dbReference>